<evidence type="ECO:0000256" key="1">
    <source>
        <dbReference type="SAM" id="Phobius"/>
    </source>
</evidence>
<keyword evidence="1" id="KW-0472">Membrane</keyword>
<name>B0SXR6_CAUSK</name>
<dbReference type="STRING" id="366602.Caul_4154"/>
<evidence type="ECO:0008006" key="3">
    <source>
        <dbReference type="Google" id="ProtNLM"/>
    </source>
</evidence>
<proteinExistence type="predicted"/>
<dbReference type="EMBL" id="CP000927">
    <property type="protein sequence ID" value="ABZ73278.1"/>
    <property type="molecule type" value="Genomic_DNA"/>
</dbReference>
<organism evidence="2">
    <name type="scientific">Caulobacter sp. (strain K31)</name>
    <dbReference type="NCBI Taxonomy" id="366602"/>
    <lineage>
        <taxon>Bacteria</taxon>
        <taxon>Pseudomonadati</taxon>
        <taxon>Pseudomonadota</taxon>
        <taxon>Alphaproteobacteria</taxon>
        <taxon>Caulobacterales</taxon>
        <taxon>Caulobacteraceae</taxon>
        <taxon>Caulobacter</taxon>
    </lineage>
</organism>
<sequence length="150" mass="14851" precursor="true">MIISSYGLSLILAVIACVIGGVLGGLTLARPGAVLGFPAPDVDTDAAPAGASPGPLAEGRALGGLLILSHATAALFLGYQSSVGAAMAFALAMAWLGAAGGRAVSALIDKPQSPFNLGSLVFELLIAATLALPFFNAGRLVVLRGHGMLV</sequence>
<evidence type="ECO:0000313" key="2">
    <source>
        <dbReference type="EMBL" id="ABZ73278.1"/>
    </source>
</evidence>
<dbReference type="HOGENOM" id="CLU_1821912_0_0_5"/>
<keyword evidence="1" id="KW-1133">Transmembrane helix</keyword>
<dbReference type="KEGG" id="cak:Caul_4154"/>
<feature type="transmembrane region" description="Helical" evidence="1">
    <location>
        <begin position="60"/>
        <end position="79"/>
    </location>
</feature>
<feature type="transmembrane region" description="Helical" evidence="1">
    <location>
        <begin position="86"/>
        <end position="108"/>
    </location>
</feature>
<protein>
    <recommendedName>
        <fullName evidence="3">DUF4345 domain-containing protein</fullName>
    </recommendedName>
</protein>
<dbReference type="Pfam" id="PF14248">
    <property type="entry name" value="DUF4345"/>
    <property type="match status" value="1"/>
</dbReference>
<reference evidence="2" key="1">
    <citation type="submission" date="2008-01" db="EMBL/GenBank/DDBJ databases">
        <title>Complete sequence of chromosome of Caulobacter sp. K31.</title>
        <authorList>
            <consortium name="US DOE Joint Genome Institute"/>
            <person name="Copeland A."/>
            <person name="Lucas S."/>
            <person name="Lapidus A."/>
            <person name="Barry K."/>
            <person name="Glavina del Rio T."/>
            <person name="Dalin E."/>
            <person name="Tice H."/>
            <person name="Pitluck S."/>
            <person name="Bruce D."/>
            <person name="Goodwin L."/>
            <person name="Thompson L.S."/>
            <person name="Brettin T."/>
            <person name="Detter J.C."/>
            <person name="Han C."/>
            <person name="Schmutz J."/>
            <person name="Larimer F."/>
            <person name="Land M."/>
            <person name="Hauser L."/>
            <person name="Kyrpides N."/>
            <person name="Kim E."/>
            <person name="Stephens C."/>
            <person name="Richardson P."/>
        </authorList>
    </citation>
    <scope>NUCLEOTIDE SEQUENCE [LARGE SCALE GENOMIC DNA]</scope>
    <source>
        <strain evidence="2">K31</strain>
    </source>
</reference>
<accession>B0SXR6</accession>
<dbReference type="InterPro" id="IPR025597">
    <property type="entry name" value="DUF4345"/>
</dbReference>
<gene>
    <name evidence="2" type="ordered locus">Caul_4154</name>
</gene>
<feature type="transmembrane region" description="Helical" evidence="1">
    <location>
        <begin position="120"/>
        <end position="142"/>
    </location>
</feature>
<keyword evidence="1" id="KW-0812">Transmembrane</keyword>
<dbReference type="AlphaFoldDB" id="B0SXR6"/>